<dbReference type="Pfam" id="PF00881">
    <property type="entry name" value="Nitroreductase"/>
    <property type="match status" value="1"/>
</dbReference>
<dbReference type="InterPro" id="IPR016446">
    <property type="entry name" value="Flavin_OxRdtase_Frp"/>
</dbReference>
<dbReference type="Proteomes" id="UP001158045">
    <property type="component" value="Unassembled WGS sequence"/>
</dbReference>
<dbReference type="EMBL" id="JARYZI010000008">
    <property type="protein sequence ID" value="MDH8678986.1"/>
    <property type="molecule type" value="Genomic_DNA"/>
</dbReference>
<keyword evidence="2" id="KW-0285">Flavoprotein</keyword>
<organism evidence="6 7">
    <name type="scientific">Fusibacter bizertensis</name>
    <dbReference type="NCBI Taxonomy" id="1488331"/>
    <lineage>
        <taxon>Bacteria</taxon>
        <taxon>Bacillati</taxon>
        <taxon>Bacillota</taxon>
        <taxon>Clostridia</taxon>
        <taxon>Eubacteriales</taxon>
        <taxon>Eubacteriales Family XII. Incertae Sedis</taxon>
        <taxon>Fusibacter</taxon>
    </lineage>
</organism>
<sequence>MNQIIELLKARKSVRQFEAKEIPKEVKDAILEAAFHAPTAGNQMLYAIIDVTDDVLKQKLSETCDHQPFIAKAPLVLIFLADTRRWLDAYKTAGVEARLPQMGDLFLAIQDAVIAAQNAVIAAESFGLGSCYIGDILENVEEHRTLLNLDEYVVPISMLVFGFPTKGQIVRDKPKRFDKAYMVHENTYKRLTQTQLREMHAKQSVKNDFDFDAYITTFCNRKYMSDFAKEMSRSSEVYADAFLKNRS</sequence>
<evidence type="ECO:0000256" key="1">
    <source>
        <dbReference type="ARBA" id="ARBA00008366"/>
    </source>
</evidence>
<dbReference type="RefSeq" id="WP_281094881.1">
    <property type="nucleotide sequence ID" value="NZ_JARYZI010000008.1"/>
</dbReference>
<comment type="similarity">
    <text evidence="1">Belongs to the flavin oxidoreductase frp family.</text>
</comment>
<accession>A0ABT6NF19</accession>
<dbReference type="PANTHER" id="PTHR43425">
    <property type="entry name" value="OXYGEN-INSENSITIVE NADPH NITROREDUCTASE"/>
    <property type="match status" value="1"/>
</dbReference>
<dbReference type="PANTHER" id="PTHR43425:SF2">
    <property type="entry name" value="OXYGEN-INSENSITIVE NADPH NITROREDUCTASE"/>
    <property type="match status" value="1"/>
</dbReference>
<gene>
    <name evidence="6" type="ORF">QE109_12570</name>
</gene>
<evidence type="ECO:0000313" key="7">
    <source>
        <dbReference type="Proteomes" id="UP001158045"/>
    </source>
</evidence>
<dbReference type="Gene3D" id="3.40.109.10">
    <property type="entry name" value="NADH Oxidase"/>
    <property type="match status" value="1"/>
</dbReference>
<keyword evidence="7" id="KW-1185">Reference proteome</keyword>
<evidence type="ECO:0000259" key="5">
    <source>
        <dbReference type="Pfam" id="PF00881"/>
    </source>
</evidence>
<dbReference type="InterPro" id="IPR029479">
    <property type="entry name" value="Nitroreductase"/>
</dbReference>
<reference evidence="6 7" key="1">
    <citation type="submission" date="2023-04" db="EMBL/GenBank/DDBJ databases">
        <title>Fusibacter bizertensis strain WBS, isolated from littoral bottom sediments of the Arctic seas - biochemical and genomic analysis.</title>
        <authorList>
            <person name="Brioukhanov A.L."/>
        </authorList>
    </citation>
    <scope>NUCLEOTIDE SEQUENCE [LARGE SCALE GENOMIC DNA]</scope>
    <source>
        <strain evidence="6 7">WBS</strain>
    </source>
</reference>
<keyword evidence="4" id="KW-0560">Oxidoreductase</keyword>
<evidence type="ECO:0000313" key="6">
    <source>
        <dbReference type="EMBL" id="MDH8678986.1"/>
    </source>
</evidence>
<evidence type="ECO:0000256" key="2">
    <source>
        <dbReference type="ARBA" id="ARBA00022630"/>
    </source>
</evidence>
<dbReference type="SUPFAM" id="SSF55469">
    <property type="entry name" value="FMN-dependent nitroreductase-like"/>
    <property type="match status" value="1"/>
</dbReference>
<dbReference type="InterPro" id="IPR000415">
    <property type="entry name" value="Nitroreductase-like"/>
</dbReference>
<keyword evidence="3" id="KW-0288">FMN</keyword>
<comment type="caution">
    <text evidence="6">The sequence shown here is derived from an EMBL/GenBank/DDBJ whole genome shotgun (WGS) entry which is preliminary data.</text>
</comment>
<evidence type="ECO:0000256" key="4">
    <source>
        <dbReference type="ARBA" id="ARBA00023002"/>
    </source>
</evidence>
<evidence type="ECO:0000256" key="3">
    <source>
        <dbReference type="ARBA" id="ARBA00022643"/>
    </source>
</evidence>
<protein>
    <submittedName>
        <fullName evidence="6">Nitroreductase family protein</fullName>
    </submittedName>
</protein>
<feature type="domain" description="Nitroreductase" evidence="5">
    <location>
        <begin position="8"/>
        <end position="162"/>
    </location>
</feature>
<proteinExistence type="inferred from homology"/>
<name>A0ABT6NF19_9FIRM</name>